<name>A0A3R9P8T5_9BACI</name>
<evidence type="ECO:0000313" key="2">
    <source>
        <dbReference type="EMBL" id="RSL33910.1"/>
    </source>
</evidence>
<evidence type="ECO:0000256" key="1">
    <source>
        <dbReference type="SAM" id="MobiDB-lite"/>
    </source>
</evidence>
<keyword evidence="3" id="KW-1185">Reference proteome</keyword>
<reference evidence="2 3" key="1">
    <citation type="submission" date="2018-10" db="EMBL/GenBank/DDBJ databases">
        <title>Draft genome sequence of Bacillus salarius IM0101, isolated from a hypersaline soil in Inner Mongolia, China.</title>
        <authorList>
            <person name="Yamprayoonswat W."/>
            <person name="Boonvisut S."/>
            <person name="Jumpathong W."/>
            <person name="Sittihan S."/>
            <person name="Ruangsuj P."/>
            <person name="Wanthongcharoen S."/>
            <person name="Thongpramul N."/>
            <person name="Pimmason S."/>
            <person name="Yu B."/>
            <person name="Yasawong M."/>
        </authorList>
    </citation>
    <scope>NUCLEOTIDE SEQUENCE [LARGE SCALE GENOMIC DNA]</scope>
    <source>
        <strain evidence="2 3">IM0101</strain>
    </source>
</reference>
<feature type="compositionally biased region" description="Low complexity" evidence="1">
    <location>
        <begin position="47"/>
        <end position="61"/>
    </location>
</feature>
<comment type="caution">
    <text evidence="2">The sequence shown here is derived from an EMBL/GenBank/DDBJ whole genome shotgun (WGS) entry which is preliminary data.</text>
</comment>
<dbReference type="EMBL" id="RBVX01000005">
    <property type="protein sequence ID" value="RSL33910.1"/>
    <property type="molecule type" value="Genomic_DNA"/>
</dbReference>
<dbReference type="Proteomes" id="UP000275076">
    <property type="component" value="Unassembled WGS sequence"/>
</dbReference>
<evidence type="ECO:0000313" key="3">
    <source>
        <dbReference type="Proteomes" id="UP000275076"/>
    </source>
</evidence>
<sequence length="82" mass="9046">MVRLTRGGLTRVPDKRERISHRNNHASGGVMNGKKSAEVIVIRKGEGLNNSNPGNRGSGRNAKITDSTKRWLSTRISVYMVT</sequence>
<gene>
    <name evidence="2" type="ORF">D7Z54_07250</name>
</gene>
<dbReference type="AlphaFoldDB" id="A0A3R9P8T5"/>
<protein>
    <submittedName>
        <fullName evidence="2">Uncharacterized protein</fullName>
    </submittedName>
</protein>
<feature type="region of interest" description="Disordered" evidence="1">
    <location>
        <begin position="44"/>
        <end position="65"/>
    </location>
</feature>
<organism evidence="2 3">
    <name type="scientific">Salibacterium salarium</name>
    <dbReference type="NCBI Taxonomy" id="284579"/>
    <lineage>
        <taxon>Bacteria</taxon>
        <taxon>Bacillati</taxon>
        <taxon>Bacillota</taxon>
        <taxon>Bacilli</taxon>
        <taxon>Bacillales</taxon>
        <taxon>Bacillaceae</taxon>
    </lineage>
</organism>
<proteinExistence type="predicted"/>
<accession>A0A3R9P8T5</accession>